<protein>
    <recommendedName>
        <fullName evidence="9">LamG-like jellyroll fold domain-containing protein</fullName>
    </recommendedName>
</protein>
<dbReference type="SUPFAM" id="SSF49899">
    <property type="entry name" value="Concanavalin A-like lectins/glucanases"/>
    <property type="match status" value="1"/>
</dbReference>
<evidence type="ECO:0000256" key="6">
    <source>
        <dbReference type="ARBA" id="ARBA00023136"/>
    </source>
</evidence>
<dbReference type="PANTHER" id="PTHR30093">
    <property type="entry name" value="GENERAL SECRETION PATHWAY PROTEIN G"/>
    <property type="match status" value="1"/>
</dbReference>
<sequence>MNFYRRMIVFILSVNQRKRSGFTLVELLMVIAIIGILASLTLVSLRGAGAKARDAKVKTNVASIDKALSQYELDNQKFYVDGANATIDITESGSLAINLATYIKSTAFNPTKVAKYTTNPSGSSYAMAWELENTTETAVTSGSGVYGTNSANLAGRIVASGTTSSAASFNGSTNLIATDSADTYTNKSQLTVLAWINLLTTPSAYGRVVGKYKYVSGNTGSWMMSFNLAGTAASCLANTANNPFVGSGSTANLNTGTWYHLACVYDGSRVRIYLNGVQVNQSGIISGNVSTTVGGYPVSIGDTCNGSGGCDNKFKGSIDDVRIYSIGLDQTAIQSIMNGVYSVDDESNLIGGWSLDEVFNTVTTANIKSGGASATPTIGAPTWVAGNSPLSISGLGSLLTGKAFVTYRSR</sequence>
<dbReference type="Pfam" id="PF13385">
    <property type="entry name" value="Laminin_G_3"/>
    <property type="match status" value="1"/>
</dbReference>
<evidence type="ECO:0000256" key="5">
    <source>
        <dbReference type="ARBA" id="ARBA00022989"/>
    </source>
</evidence>
<dbReference type="Gene3D" id="2.60.120.200">
    <property type="match status" value="1"/>
</dbReference>
<keyword evidence="7" id="KW-1015">Disulfide bond</keyword>
<keyword evidence="4" id="KW-0732">Signal</keyword>
<evidence type="ECO:0000256" key="8">
    <source>
        <dbReference type="SAM" id="Phobius"/>
    </source>
</evidence>
<dbReference type="SMART" id="SM00560">
    <property type="entry name" value="LamGL"/>
    <property type="match status" value="1"/>
</dbReference>
<dbReference type="PATRIC" id="fig|1618335.3.peg.466"/>
<feature type="transmembrane region" description="Helical" evidence="8">
    <location>
        <begin position="21"/>
        <end position="43"/>
    </location>
</feature>
<name>A0A0G1QDB3_9BACT</name>
<comment type="subcellular location">
    <subcellularLocation>
        <location evidence="1">Membrane</location>
        <topology evidence="1">Single-pass membrane protein</topology>
    </subcellularLocation>
</comment>
<dbReference type="GO" id="GO:0016020">
    <property type="term" value="C:membrane"/>
    <property type="evidence" value="ECO:0007669"/>
    <property type="project" value="UniProtKB-SubCell"/>
</dbReference>
<keyword evidence="5 8" id="KW-1133">Transmembrane helix</keyword>
<dbReference type="NCBIfam" id="TIGR02532">
    <property type="entry name" value="IV_pilin_GFxxxE"/>
    <property type="match status" value="1"/>
</dbReference>
<evidence type="ECO:0000256" key="2">
    <source>
        <dbReference type="ARBA" id="ARBA00022481"/>
    </source>
</evidence>
<feature type="domain" description="LamG-like jellyroll fold" evidence="9">
    <location>
        <begin position="188"/>
        <end position="331"/>
    </location>
</feature>
<dbReference type="Gene3D" id="3.30.700.10">
    <property type="entry name" value="Glycoprotein, Type 4 Pilin"/>
    <property type="match status" value="1"/>
</dbReference>
<gene>
    <name evidence="10" type="ORF">UX60_C0041G0004</name>
</gene>
<dbReference type="InterPro" id="IPR045584">
    <property type="entry name" value="Pilin-like"/>
</dbReference>
<keyword evidence="2" id="KW-0488">Methylation</keyword>
<accession>A0A0G1QDB3</accession>
<dbReference type="PANTHER" id="PTHR30093:SF44">
    <property type="entry name" value="TYPE II SECRETION SYSTEM CORE PROTEIN G"/>
    <property type="match status" value="1"/>
</dbReference>
<keyword evidence="3 8" id="KW-0812">Transmembrane</keyword>
<dbReference type="InterPro" id="IPR000983">
    <property type="entry name" value="Bac_GSPG_pilin"/>
</dbReference>
<organism evidence="10 11">
    <name type="scientific">Berkelbacteria bacterium GW2011_GWA2_46_7</name>
    <dbReference type="NCBI Taxonomy" id="1618335"/>
    <lineage>
        <taxon>Bacteria</taxon>
        <taxon>Candidatus Berkelbacteria</taxon>
    </lineage>
</organism>
<evidence type="ECO:0000256" key="3">
    <source>
        <dbReference type="ARBA" id="ARBA00022692"/>
    </source>
</evidence>
<dbReference type="Pfam" id="PF07963">
    <property type="entry name" value="N_methyl"/>
    <property type="match status" value="1"/>
</dbReference>
<proteinExistence type="predicted"/>
<evidence type="ECO:0000313" key="10">
    <source>
        <dbReference type="EMBL" id="KKU42989.1"/>
    </source>
</evidence>
<evidence type="ECO:0000256" key="7">
    <source>
        <dbReference type="ARBA" id="ARBA00023157"/>
    </source>
</evidence>
<dbReference type="InterPro" id="IPR012902">
    <property type="entry name" value="N_methyl_site"/>
</dbReference>
<dbReference type="PROSITE" id="PS00409">
    <property type="entry name" value="PROKAR_NTER_METHYL"/>
    <property type="match status" value="1"/>
</dbReference>
<evidence type="ECO:0000313" key="11">
    <source>
        <dbReference type="Proteomes" id="UP000034487"/>
    </source>
</evidence>
<dbReference type="GO" id="GO:0015628">
    <property type="term" value="P:protein secretion by the type II secretion system"/>
    <property type="evidence" value="ECO:0007669"/>
    <property type="project" value="InterPro"/>
</dbReference>
<dbReference type="PRINTS" id="PR00813">
    <property type="entry name" value="BCTERIALGSPG"/>
</dbReference>
<evidence type="ECO:0000259" key="9">
    <source>
        <dbReference type="SMART" id="SM00560"/>
    </source>
</evidence>
<reference evidence="10 11" key="1">
    <citation type="journal article" date="2015" name="Nature">
        <title>rRNA introns, odd ribosomes, and small enigmatic genomes across a large radiation of phyla.</title>
        <authorList>
            <person name="Brown C.T."/>
            <person name="Hug L.A."/>
            <person name="Thomas B.C."/>
            <person name="Sharon I."/>
            <person name="Castelle C.J."/>
            <person name="Singh A."/>
            <person name="Wilkins M.J."/>
            <person name="Williams K.H."/>
            <person name="Banfield J.F."/>
        </authorList>
    </citation>
    <scope>NUCLEOTIDE SEQUENCE [LARGE SCALE GENOMIC DNA]</scope>
</reference>
<dbReference type="InterPro" id="IPR013320">
    <property type="entry name" value="ConA-like_dom_sf"/>
</dbReference>
<comment type="caution">
    <text evidence="10">The sequence shown here is derived from an EMBL/GenBank/DDBJ whole genome shotgun (WGS) entry which is preliminary data.</text>
</comment>
<dbReference type="SUPFAM" id="SSF54523">
    <property type="entry name" value="Pili subunits"/>
    <property type="match status" value="1"/>
</dbReference>
<dbReference type="EMBL" id="LCMV01000041">
    <property type="protein sequence ID" value="KKU42989.1"/>
    <property type="molecule type" value="Genomic_DNA"/>
</dbReference>
<dbReference type="GO" id="GO:0015627">
    <property type="term" value="C:type II protein secretion system complex"/>
    <property type="evidence" value="ECO:0007669"/>
    <property type="project" value="InterPro"/>
</dbReference>
<dbReference type="AlphaFoldDB" id="A0A0G1QDB3"/>
<keyword evidence="6 8" id="KW-0472">Membrane</keyword>
<dbReference type="InterPro" id="IPR006558">
    <property type="entry name" value="LamG-like"/>
</dbReference>
<evidence type="ECO:0000256" key="1">
    <source>
        <dbReference type="ARBA" id="ARBA00004167"/>
    </source>
</evidence>
<dbReference type="Proteomes" id="UP000034487">
    <property type="component" value="Unassembled WGS sequence"/>
</dbReference>
<evidence type="ECO:0000256" key="4">
    <source>
        <dbReference type="ARBA" id="ARBA00022729"/>
    </source>
</evidence>